<dbReference type="Pfam" id="PF12833">
    <property type="entry name" value="HTH_18"/>
    <property type="match status" value="1"/>
</dbReference>
<dbReference type="Gene3D" id="1.10.10.60">
    <property type="entry name" value="Homeodomain-like"/>
    <property type="match status" value="2"/>
</dbReference>
<organism evidence="6 7">
    <name type="scientific">Synoicihabitans lomoniglobus</name>
    <dbReference type="NCBI Taxonomy" id="2909285"/>
    <lineage>
        <taxon>Bacteria</taxon>
        <taxon>Pseudomonadati</taxon>
        <taxon>Verrucomicrobiota</taxon>
        <taxon>Opitutia</taxon>
        <taxon>Opitutales</taxon>
        <taxon>Opitutaceae</taxon>
        <taxon>Synoicihabitans</taxon>
    </lineage>
</organism>
<proteinExistence type="predicted"/>
<dbReference type="InterPro" id="IPR018060">
    <property type="entry name" value="HTH_AraC"/>
</dbReference>
<dbReference type="InterPro" id="IPR050204">
    <property type="entry name" value="AraC_XylS_family_regulators"/>
</dbReference>
<dbReference type="SMART" id="SM00342">
    <property type="entry name" value="HTH_ARAC"/>
    <property type="match status" value="1"/>
</dbReference>
<dbReference type="SUPFAM" id="SSF46689">
    <property type="entry name" value="Homeodomain-like"/>
    <property type="match status" value="1"/>
</dbReference>
<name>A0AAF0CRW2_9BACT</name>
<keyword evidence="2" id="KW-0238">DNA-binding</keyword>
<keyword evidence="7" id="KW-1185">Reference proteome</keyword>
<dbReference type="EMBL" id="CP119075">
    <property type="protein sequence ID" value="WED66962.1"/>
    <property type="molecule type" value="Genomic_DNA"/>
</dbReference>
<protein>
    <submittedName>
        <fullName evidence="6">AraC family transcriptional regulator</fullName>
    </submittedName>
</protein>
<dbReference type="PROSITE" id="PS01124">
    <property type="entry name" value="HTH_ARAC_FAMILY_2"/>
    <property type="match status" value="1"/>
</dbReference>
<sequence>MPPKDHFQNQPWLTRPITIGANTIRAAGLVNNVPGIDRKSMRVMGKYSLIYMLRLEHGFYSDGHGTHRALSAGDVLWLHPELPHAYGPDEGRDWTQIYVVFEGPQWEQWSREGILDASQPLTHAEPLGMWQRRFEDVFQSDSPQDPASALRIFGRLLNLMTALLATHAESQRSTADDWLKESQLLLGVRPGAPVLSPAEVARKVGQSYESFRKRFAAAVGVSPGQFQQRCRIDFACAAIYQGNRSFKALAEELGFCDVFHFSKTFRQVVGDTPSEFRRKARGA</sequence>
<evidence type="ECO:0000313" key="6">
    <source>
        <dbReference type="EMBL" id="WED66962.1"/>
    </source>
</evidence>
<evidence type="ECO:0000256" key="2">
    <source>
        <dbReference type="ARBA" id="ARBA00023125"/>
    </source>
</evidence>
<dbReference type="GO" id="GO:0003700">
    <property type="term" value="F:DNA-binding transcription factor activity"/>
    <property type="evidence" value="ECO:0007669"/>
    <property type="project" value="InterPro"/>
</dbReference>
<gene>
    <name evidence="6" type="ORF">PXH66_08880</name>
</gene>
<keyword evidence="1" id="KW-0805">Transcription regulation</keyword>
<keyword evidence="4" id="KW-0804">Transcription</keyword>
<evidence type="ECO:0000313" key="7">
    <source>
        <dbReference type="Proteomes" id="UP001218638"/>
    </source>
</evidence>
<dbReference type="InterPro" id="IPR018062">
    <property type="entry name" value="HTH_AraC-typ_CS"/>
</dbReference>
<evidence type="ECO:0000256" key="3">
    <source>
        <dbReference type="ARBA" id="ARBA00023159"/>
    </source>
</evidence>
<dbReference type="RefSeq" id="WP_330929677.1">
    <property type="nucleotide sequence ID" value="NZ_CP119075.1"/>
</dbReference>
<dbReference type="InterPro" id="IPR009057">
    <property type="entry name" value="Homeodomain-like_sf"/>
</dbReference>
<dbReference type="AlphaFoldDB" id="A0AAF0CRW2"/>
<dbReference type="Proteomes" id="UP001218638">
    <property type="component" value="Chromosome"/>
</dbReference>
<dbReference type="PANTHER" id="PTHR46796">
    <property type="entry name" value="HTH-TYPE TRANSCRIPTIONAL ACTIVATOR RHAS-RELATED"/>
    <property type="match status" value="1"/>
</dbReference>
<dbReference type="KEGG" id="slom:PXH66_08880"/>
<dbReference type="GO" id="GO:0043565">
    <property type="term" value="F:sequence-specific DNA binding"/>
    <property type="evidence" value="ECO:0007669"/>
    <property type="project" value="InterPro"/>
</dbReference>
<dbReference type="Pfam" id="PF02311">
    <property type="entry name" value="AraC_binding"/>
    <property type="match status" value="1"/>
</dbReference>
<dbReference type="PROSITE" id="PS00041">
    <property type="entry name" value="HTH_ARAC_FAMILY_1"/>
    <property type="match status" value="1"/>
</dbReference>
<evidence type="ECO:0000256" key="4">
    <source>
        <dbReference type="ARBA" id="ARBA00023163"/>
    </source>
</evidence>
<accession>A0AAF0CRW2</accession>
<evidence type="ECO:0000256" key="1">
    <source>
        <dbReference type="ARBA" id="ARBA00023015"/>
    </source>
</evidence>
<dbReference type="InterPro" id="IPR037923">
    <property type="entry name" value="HTH-like"/>
</dbReference>
<keyword evidence="3" id="KW-0010">Activator</keyword>
<evidence type="ECO:0000259" key="5">
    <source>
        <dbReference type="PROSITE" id="PS01124"/>
    </source>
</evidence>
<dbReference type="Gene3D" id="2.60.120.280">
    <property type="entry name" value="Regulatory protein AraC"/>
    <property type="match status" value="1"/>
</dbReference>
<dbReference type="SUPFAM" id="SSF51215">
    <property type="entry name" value="Regulatory protein AraC"/>
    <property type="match status" value="1"/>
</dbReference>
<dbReference type="InterPro" id="IPR003313">
    <property type="entry name" value="AraC-bd"/>
</dbReference>
<feature type="domain" description="HTH araC/xylS-type" evidence="5">
    <location>
        <begin position="199"/>
        <end position="279"/>
    </location>
</feature>
<reference evidence="6" key="1">
    <citation type="submission" date="2023-03" db="EMBL/GenBank/DDBJ databases">
        <title>Lomoglobus Profundus gen. nov., sp. nov., a novel member of the phylum Verrucomicrobia, isolated from deep-marine sediment of South China Sea.</title>
        <authorList>
            <person name="Ahmad T."/>
            <person name="Ishaq S.E."/>
            <person name="Wang F."/>
        </authorList>
    </citation>
    <scope>NUCLEOTIDE SEQUENCE</scope>
    <source>
        <strain evidence="6">LMO-M01</strain>
    </source>
</reference>